<keyword evidence="2 5" id="KW-0812">Transmembrane</keyword>
<comment type="caution">
    <text evidence="6">The sequence shown here is derived from an EMBL/GenBank/DDBJ whole genome shotgun (WGS) entry which is preliminary data.</text>
</comment>
<evidence type="ECO:0000256" key="2">
    <source>
        <dbReference type="ARBA" id="ARBA00022692"/>
    </source>
</evidence>
<gene>
    <name evidence="6" type="ORF">A2960_05930</name>
</gene>
<protein>
    <recommendedName>
        <fullName evidence="8">DUF4870 domain-containing protein</fullName>
    </recommendedName>
</protein>
<dbReference type="GO" id="GO:0016020">
    <property type="term" value="C:membrane"/>
    <property type="evidence" value="ECO:0007669"/>
    <property type="project" value="UniProtKB-SubCell"/>
</dbReference>
<keyword evidence="3 5" id="KW-1133">Transmembrane helix</keyword>
<reference evidence="6 7" key="1">
    <citation type="journal article" date="2016" name="Nat. Commun.">
        <title>Thousands of microbial genomes shed light on interconnected biogeochemical processes in an aquifer system.</title>
        <authorList>
            <person name="Anantharaman K."/>
            <person name="Brown C.T."/>
            <person name="Hug L.A."/>
            <person name="Sharon I."/>
            <person name="Castelle C.J."/>
            <person name="Probst A.J."/>
            <person name="Thomas B.C."/>
            <person name="Singh A."/>
            <person name="Wilkins M.J."/>
            <person name="Karaoz U."/>
            <person name="Brodie E.L."/>
            <person name="Williams K.H."/>
            <person name="Hubbard S.S."/>
            <person name="Banfield J.F."/>
        </authorList>
    </citation>
    <scope>NUCLEOTIDE SEQUENCE [LARGE SCALE GENOMIC DNA]</scope>
</reference>
<feature type="transmembrane region" description="Helical" evidence="5">
    <location>
        <begin position="14"/>
        <end position="30"/>
    </location>
</feature>
<evidence type="ECO:0000256" key="3">
    <source>
        <dbReference type="ARBA" id="ARBA00022989"/>
    </source>
</evidence>
<dbReference type="InterPro" id="IPR019109">
    <property type="entry name" value="MamF_MmsF"/>
</dbReference>
<accession>A0A1F6AMZ6</accession>
<dbReference type="PANTHER" id="PTHR36460">
    <property type="entry name" value="UPF0132 DOMAIN PROTEIN (AFU_ORTHOLOGUE AFUA_3G10255)"/>
    <property type="match status" value="1"/>
</dbReference>
<proteinExistence type="predicted"/>
<dbReference type="Proteomes" id="UP000176609">
    <property type="component" value="Unassembled WGS sequence"/>
</dbReference>
<organism evidence="6 7">
    <name type="scientific">Candidatus Gottesmanbacteria bacterium RIFCSPLOWO2_01_FULL_39_12b</name>
    <dbReference type="NCBI Taxonomy" id="1798388"/>
    <lineage>
        <taxon>Bacteria</taxon>
        <taxon>Candidatus Gottesmaniibacteriota</taxon>
    </lineage>
</organism>
<sequence length="114" mass="12686">MAESVGADQKMKGALAYLLGPVTGILLLLTEKKSEYIRFHSMQSTLLGVAIFLFYIVLAIVPILGPVVAVILTPGVSLVVFILWILLMWKAYTGERYKLPYIGNIAEKQLEKFK</sequence>
<dbReference type="EMBL" id="MFJR01000014">
    <property type="protein sequence ID" value="OGG26064.1"/>
    <property type="molecule type" value="Genomic_DNA"/>
</dbReference>
<evidence type="ECO:0008006" key="8">
    <source>
        <dbReference type="Google" id="ProtNLM"/>
    </source>
</evidence>
<feature type="transmembrane region" description="Helical" evidence="5">
    <location>
        <begin position="67"/>
        <end position="89"/>
    </location>
</feature>
<evidence type="ECO:0000256" key="5">
    <source>
        <dbReference type="SAM" id="Phobius"/>
    </source>
</evidence>
<dbReference type="AlphaFoldDB" id="A0A1F6AMZ6"/>
<dbReference type="PANTHER" id="PTHR36460:SF1">
    <property type="entry name" value="UPF0132 DOMAIN PROTEIN (AFU_ORTHOLOGUE AFUA_3G10255)"/>
    <property type="match status" value="1"/>
</dbReference>
<dbReference type="Pfam" id="PF09685">
    <property type="entry name" value="MamF_MmsF"/>
    <property type="match status" value="1"/>
</dbReference>
<name>A0A1F6AMZ6_9BACT</name>
<evidence type="ECO:0000313" key="7">
    <source>
        <dbReference type="Proteomes" id="UP000176609"/>
    </source>
</evidence>
<evidence type="ECO:0000256" key="4">
    <source>
        <dbReference type="ARBA" id="ARBA00023136"/>
    </source>
</evidence>
<evidence type="ECO:0000256" key="1">
    <source>
        <dbReference type="ARBA" id="ARBA00004141"/>
    </source>
</evidence>
<feature type="transmembrane region" description="Helical" evidence="5">
    <location>
        <begin position="42"/>
        <end position="61"/>
    </location>
</feature>
<keyword evidence="4 5" id="KW-0472">Membrane</keyword>
<comment type="subcellular location">
    <subcellularLocation>
        <location evidence="1">Membrane</location>
        <topology evidence="1">Multi-pass membrane protein</topology>
    </subcellularLocation>
</comment>
<evidence type="ECO:0000313" key="6">
    <source>
        <dbReference type="EMBL" id="OGG26064.1"/>
    </source>
</evidence>